<keyword evidence="8" id="KW-0133">Cell shape</keyword>
<dbReference type="EC" id="3.4.16.4" evidence="5"/>
<gene>
    <name evidence="18" type="ORF">J43TS3_21580</name>
</gene>
<dbReference type="InterPro" id="IPR036138">
    <property type="entry name" value="PBP_dimer_sf"/>
</dbReference>
<dbReference type="Proteomes" id="UP000676917">
    <property type="component" value="Unassembled WGS sequence"/>
</dbReference>
<evidence type="ECO:0000256" key="11">
    <source>
        <dbReference type="ARBA" id="ARBA00023136"/>
    </source>
</evidence>
<dbReference type="InterPro" id="IPR005311">
    <property type="entry name" value="PBP_dimer"/>
</dbReference>
<feature type="region of interest" description="Disordered" evidence="14">
    <location>
        <begin position="690"/>
        <end position="720"/>
    </location>
</feature>
<dbReference type="Gene3D" id="3.40.710.10">
    <property type="entry name" value="DD-peptidase/beta-lactamase superfamily"/>
    <property type="match status" value="1"/>
</dbReference>
<dbReference type="GO" id="GO:0071972">
    <property type="term" value="F:peptidoglycan L,D-transpeptidase activity"/>
    <property type="evidence" value="ECO:0007669"/>
    <property type="project" value="TreeGrafter"/>
</dbReference>
<dbReference type="InterPro" id="IPR001460">
    <property type="entry name" value="PCN-bd_Tpept"/>
</dbReference>
<evidence type="ECO:0000256" key="15">
    <source>
        <dbReference type="SAM" id="Phobius"/>
    </source>
</evidence>
<dbReference type="RefSeq" id="WP_212921032.1">
    <property type="nucleotide sequence ID" value="NZ_BORP01000004.1"/>
</dbReference>
<feature type="transmembrane region" description="Helical" evidence="15">
    <location>
        <begin position="20"/>
        <end position="41"/>
    </location>
</feature>
<dbReference type="SUPFAM" id="SSF56519">
    <property type="entry name" value="Penicillin binding protein dimerisation domain"/>
    <property type="match status" value="1"/>
</dbReference>
<keyword evidence="12" id="KW-0961">Cell wall biogenesis/degradation</keyword>
<comment type="subcellular location">
    <subcellularLocation>
        <location evidence="2">Cell membrane</location>
    </subcellularLocation>
    <subcellularLocation>
        <location evidence="1">Membrane</location>
        <topology evidence="1">Single-pass membrane protein</topology>
    </subcellularLocation>
</comment>
<dbReference type="Gene3D" id="3.90.1310.10">
    <property type="entry name" value="Penicillin-binding protein 2a (Domain 2)"/>
    <property type="match status" value="1"/>
</dbReference>
<dbReference type="Pfam" id="PF03717">
    <property type="entry name" value="PBP_dimer"/>
    <property type="match status" value="1"/>
</dbReference>
<dbReference type="AlphaFoldDB" id="A0A919XAU1"/>
<evidence type="ECO:0000256" key="10">
    <source>
        <dbReference type="ARBA" id="ARBA00022989"/>
    </source>
</evidence>
<evidence type="ECO:0000256" key="12">
    <source>
        <dbReference type="ARBA" id="ARBA00023316"/>
    </source>
</evidence>
<keyword evidence="9" id="KW-0573">Peptidoglycan synthesis</keyword>
<dbReference type="InterPro" id="IPR012338">
    <property type="entry name" value="Beta-lactam/transpept-like"/>
</dbReference>
<comment type="caution">
    <text evidence="18">The sequence shown here is derived from an EMBL/GenBank/DDBJ whole genome shotgun (WGS) entry which is preliminary data.</text>
</comment>
<organism evidence="18 19">
    <name type="scientific">Ornithinibacillus bavariensis</name>
    <dbReference type="NCBI Taxonomy" id="545502"/>
    <lineage>
        <taxon>Bacteria</taxon>
        <taxon>Bacillati</taxon>
        <taxon>Bacillota</taxon>
        <taxon>Bacilli</taxon>
        <taxon>Bacillales</taxon>
        <taxon>Bacillaceae</taxon>
        <taxon>Ornithinibacillus</taxon>
    </lineage>
</organism>
<dbReference type="GO" id="GO:0008658">
    <property type="term" value="F:penicillin binding"/>
    <property type="evidence" value="ECO:0007669"/>
    <property type="project" value="InterPro"/>
</dbReference>
<evidence type="ECO:0000256" key="14">
    <source>
        <dbReference type="SAM" id="MobiDB-lite"/>
    </source>
</evidence>
<keyword evidence="11 15" id="KW-0472">Membrane</keyword>
<dbReference type="GO" id="GO:0009002">
    <property type="term" value="F:serine-type D-Ala-D-Ala carboxypeptidase activity"/>
    <property type="evidence" value="ECO:0007669"/>
    <property type="project" value="UniProtKB-EC"/>
</dbReference>
<protein>
    <recommendedName>
        <fullName evidence="5">serine-type D-Ala-D-Ala carboxypeptidase</fullName>
        <ecNumber evidence="5">3.4.16.4</ecNumber>
    </recommendedName>
</protein>
<evidence type="ECO:0000313" key="19">
    <source>
        <dbReference type="Proteomes" id="UP000676917"/>
    </source>
</evidence>
<evidence type="ECO:0000259" key="17">
    <source>
        <dbReference type="Pfam" id="PF03717"/>
    </source>
</evidence>
<evidence type="ECO:0000256" key="4">
    <source>
        <dbReference type="ARBA" id="ARBA00007171"/>
    </source>
</evidence>
<feature type="domain" description="Penicillin-binding protein transpeptidase" evidence="16">
    <location>
        <begin position="353"/>
        <end position="680"/>
    </location>
</feature>
<feature type="domain" description="Penicillin-binding protein dimerisation" evidence="17">
    <location>
        <begin position="59"/>
        <end position="304"/>
    </location>
</feature>
<name>A0A919XAU1_9BACI</name>
<evidence type="ECO:0000256" key="6">
    <source>
        <dbReference type="ARBA" id="ARBA00022475"/>
    </source>
</evidence>
<dbReference type="GO" id="GO:0005886">
    <property type="term" value="C:plasma membrane"/>
    <property type="evidence" value="ECO:0007669"/>
    <property type="project" value="UniProtKB-SubCell"/>
</dbReference>
<evidence type="ECO:0000313" key="18">
    <source>
        <dbReference type="EMBL" id="GIO27547.1"/>
    </source>
</evidence>
<sequence>MKKVQNKKKKAQLPFRLNILFFIVFLLFAVLIIQLGIVQILNGEAFQTEIEKTTKDITKIPVPRGEIYDRNYNVIAKNKPMYAITYTPPKGVQAKDRLEVAQKLAEYIDMFKKDPEEKKKQLKKITERDKKEYWYLLNEKEALKKLPLEEAKEMDNSEQYNEILERITKEEYDQITEQDKEIILIKKELDRAYSLTPQIVKSEEVTPEEYARVAEHLAELPGINATTDWVREYPYDVTFRNIIGKITTEKAGLPAENIDYYLAKGYSRNDRVGDTGLEKEYEDFLRGRKEQVQYTMSNSGVILDSDVVVPGESGKDVILTVDMEFQDKVDEVLRQELKNAVKNGAERHLRDALAVVMNPNTGEVLAVSGQSFTDAKQNEIMDTSYKVLHEAHRPGSAVKGATILSGYESGIITPGHTEFDTPMKIAGTPTKGSWKDLGYVNDLDALRMSSNVYMFYIALKMGGEYNYQFEKKVRFNPAAFTQMRNYFKQFGLGVETGIDFPYESTGYVGPKPGAGLLMDYAIGQYDTFTAMQLAQYVSTIANGGYRVQPHFLKEVRNPSTGLEDFGTVYKTANTQILNRIVMDDKYIKRVQEGFRQVFQEPGGTAYNYFRGTNFKVAGKTGTAQNEVFNDKGELVAKTVNLTMVAYAPYDNPEIAIAVIVPNLDESSSSPINHNITRGILDAYFSLKEDRAKDDMKQDEDKQANQVDQEEQDSQNDQENE</sequence>
<keyword evidence="7 15" id="KW-0812">Transmembrane</keyword>
<keyword evidence="6" id="KW-1003">Cell membrane</keyword>
<feature type="compositionally biased region" description="Acidic residues" evidence="14">
    <location>
        <begin position="707"/>
        <end position="720"/>
    </location>
</feature>
<comment type="similarity">
    <text evidence="4">Belongs to the transpeptidase family.</text>
</comment>
<comment type="pathway">
    <text evidence="3">Cell wall biogenesis; peptidoglycan biosynthesis.</text>
</comment>
<dbReference type="GO" id="GO:0008360">
    <property type="term" value="P:regulation of cell shape"/>
    <property type="evidence" value="ECO:0007669"/>
    <property type="project" value="UniProtKB-KW"/>
</dbReference>
<evidence type="ECO:0000256" key="7">
    <source>
        <dbReference type="ARBA" id="ARBA00022692"/>
    </source>
</evidence>
<evidence type="ECO:0000256" key="1">
    <source>
        <dbReference type="ARBA" id="ARBA00004167"/>
    </source>
</evidence>
<keyword evidence="19" id="KW-1185">Reference proteome</keyword>
<dbReference type="PANTHER" id="PTHR30627">
    <property type="entry name" value="PEPTIDOGLYCAN D,D-TRANSPEPTIDASE"/>
    <property type="match status" value="1"/>
</dbReference>
<accession>A0A919XAU1</accession>
<dbReference type="Pfam" id="PF00905">
    <property type="entry name" value="Transpeptidase"/>
    <property type="match status" value="1"/>
</dbReference>
<reference evidence="18" key="1">
    <citation type="submission" date="2021-03" db="EMBL/GenBank/DDBJ databases">
        <title>Antimicrobial resistance genes in bacteria isolated from Japanese honey, and their potential for conferring macrolide and lincosamide resistance in the American foulbrood pathogen Paenibacillus larvae.</title>
        <authorList>
            <person name="Okamoto M."/>
            <person name="Kumagai M."/>
            <person name="Kanamori H."/>
            <person name="Takamatsu D."/>
        </authorList>
    </citation>
    <scope>NUCLEOTIDE SEQUENCE</scope>
    <source>
        <strain evidence="18">J43TS3</strain>
    </source>
</reference>
<evidence type="ECO:0000256" key="13">
    <source>
        <dbReference type="ARBA" id="ARBA00034000"/>
    </source>
</evidence>
<dbReference type="PANTHER" id="PTHR30627:SF2">
    <property type="entry name" value="PEPTIDOGLYCAN D,D-TRANSPEPTIDASE MRDA"/>
    <property type="match status" value="1"/>
</dbReference>
<feature type="compositionally biased region" description="Basic and acidic residues" evidence="14">
    <location>
        <begin position="690"/>
        <end position="702"/>
    </location>
</feature>
<dbReference type="SUPFAM" id="SSF56601">
    <property type="entry name" value="beta-lactamase/transpeptidase-like"/>
    <property type="match status" value="1"/>
</dbReference>
<evidence type="ECO:0000256" key="5">
    <source>
        <dbReference type="ARBA" id="ARBA00012448"/>
    </source>
</evidence>
<dbReference type="InterPro" id="IPR050515">
    <property type="entry name" value="Beta-lactam/transpept"/>
</dbReference>
<evidence type="ECO:0000256" key="8">
    <source>
        <dbReference type="ARBA" id="ARBA00022960"/>
    </source>
</evidence>
<keyword evidence="10 15" id="KW-1133">Transmembrane helix</keyword>
<evidence type="ECO:0000256" key="3">
    <source>
        <dbReference type="ARBA" id="ARBA00004752"/>
    </source>
</evidence>
<dbReference type="Gene3D" id="1.10.10.1230">
    <property type="entry name" value="Penicillin-binding protein, N-terminal non-catalytic domain, head sub-domain"/>
    <property type="match status" value="1"/>
</dbReference>
<dbReference type="EMBL" id="BORP01000004">
    <property type="protein sequence ID" value="GIO27547.1"/>
    <property type="molecule type" value="Genomic_DNA"/>
</dbReference>
<evidence type="ECO:0000256" key="9">
    <source>
        <dbReference type="ARBA" id="ARBA00022984"/>
    </source>
</evidence>
<evidence type="ECO:0000256" key="2">
    <source>
        <dbReference type="ARBA" id="ARBA00004236"/>
    </source>
</evidence>
<dbReference type="GO" id="GO:0071555">
    <property type="term" value="P:cell wall organization"/>
    <property type="evidence" value="ECO:0007669"/>
    <property type="project" value="UniProtKB-KW"/>
</dbReference>
<proteinExistence type="inferred from homology"/>
<comment type="catalytic activity">
    <reaction evidence="13">
        <text>Preferential cleavage: (Ac)2-L-Lys-D-Ala-|-D-Ala. Also transpeptidation of peptidyl-alanyl moieties that are N-acyl substituents of D-alanine.</text>
        <dbReference type="EC" id="3.4.16.4"/>
    </reaction>
</comment>
<evidence type="ECO:0000259" key="16">
    <source>
        <dbReference type="Pfam" id="PF00905"/>
    </source>
</evidence>
<dbReference type="GO" id="GO:0009252">
    <property type="term" value="P:peptidoglycan biosynthetic process"/>
    <property type="evidence" value="ECO:0007669"/>
    <property type="project" value="UniProtKB-KW"/>
</dbReference>